<comment type="caution">
    <text evidence="2">The sequence shown here is derived from an EMBL/GenBank/DDBJ whole genome shotgun (WGS) entry which is preliminary data.</text>
</comment>
<evidence type="ECO:0000313" key="3">
    <source>
        <dbReference type="Proteomes" id="UP001629059"/>
    </source>
</evidence>
<dbReference type="EMBL" id="JBELQB010000004">
    <property type="protein sequence ID" value="MFL9837100.1"/>
    <property type="molecule type" value="Genomic_DNA"/>
</dbReference>
<dbReference type="Proteomes" id="UP001629059">
    <property type="component" value="Unassembled WGS sequence"/>
</dbReference>
<dbReference type="Gene3D" id="1.10.260.40">
    <property type="entry name" value="lambda repressor-like DNA-binding domains"/>
    <property type="match status" value="1"/>
</dbReference>
<proteinExistence type="predicted"/>
<feature type="domain" description="HTH cro/C1-type" evidence="1">
    <location>
        <begin position="19"/>
        <end position="73"/>
    </location>
</feature>
<evidence type="ECO:0000313" key="2">
    <source>
        <dbReference type="EMBL" id="MFL9837100.1"/>
    </source>
</evidence>
<dbReference type="PROSITE" id="PS50943">
    <property type="entry name" value="HTH_CROC1"/>
    <property type="match status" value="1"/>
</dbReference>
<organism evidence="2 3">
    <name type="scientific">Flavobacterium rhizophilum</name>
    <dbReference type="NCBI Taxonomy" id="3163296"/>
    <lineage>
        <taxon>Bacteria</taxon>
        <taxon>Pseudomonadati</taxon>
        <taxon>Bacteroidota</taxon>
        <taxon>Flavobacteriia</taxon>
        <taxon>Flavobacteriales</taxon>
        <taxon>Flavobacteriaceae</taxon>
        <taxon>Flavobacterium</taxon>
    </lineage>
</organism>
<protein>
    <submittedName>
        <fullName evidence="2">XRE family transcriptional regulator</fullName>
    </submittedName>
</protein>
<sequence>MDKLDQQIEIKTSQIAEKIKTLRIEKGFTSHETFAYEYDFNRTYYWRVEKGQNITLKTLLKILAIHNLSLEEFFKGL</sequence>
<dbReference type="InterPro" id="IPR010982">
    <property type="entry name" value="Lambda_DNA-bd_dom_sf"/>
</dbReference>
<dbReference type="SUPFAM" id="SSF47413">
    <property type="entry name" value="lambda repressor-like DNA-binding domains"/>
    <property type="match status" value="1"/>
</dbReference>
<keyword evidence="3" id="KW-1185">Reference proteome</keyword>
<reference evidence="2 3" key="1">
    <citation type="submission" date="2024-06" db="EMBL/GenBank/DDBJ databases">
        <authorList>
            <person name="Kaempfer P."/>
            <person name="Viver T."/>
        </authorList>
    </citation>
    <scope>NUCLEOTIDE SEQUENCE [LARGE SCALE GENOMIC DNA]</scope>
    <source>
        <strain evidence="2 3">ST-75</strain>
    </source>
</reference>
<evidence type="ECO:0000259" key="1">
    <source>
        <dbReference type="PROSITE" id="PS50943"/>
    </source>
</evidence>
<dbReference type="InterPro" id="IPR001387">
    <property type="entry name" value="Cro/C1-type_HTH"/>
</dbReference>
<name>A0ABW8YAZ4_9FLAO</name>
<dbReference type="RefSeq" id="WP_408074118.1">
    <property type="nucleotide sequence ID" value="NZ_JBELQB010000004.1"/>
</dbReference>
<gene>
    <name evidence="2" type="ORF">ABS768_06285</name>
</gene>
<accession>A0ABW8YAZ4</accession>